<feature type="compositionally biased region" description="Gly residues" evidence="1">
    <location>
        <begin position="350"/>
        <end position="360"/>
    </location>
</feature>
<dbReference type="GO" id="GO:0000171">
    <property type="term" value="F:ribonuclease MRP activity"/>
    <property type="evidence" value="ECO:0007669"/>
    <property type="project" value="TreeGrafter"/>
</dbReference>
<dbReference type="Pfam" id="PF08584">
    <property type="entry name" value="Ribonuc_P_40"/>
    <property type="match status" value="1"/>
</dbReference>
<dbReference type="InterPro" id="IPR013893">
    <property type="entry name" value="RNase_P_Rpp40"/>
</dbReference>
<feature type="compositionally biased region" description="Basic residues" evidence="1">
    <location>
        <begin position="467"/>
        <end position="476"/>
    </location>
</feature>
<dbReference type="Proteomes" id="UP000777482">
    <property type="component" value="Unassembled WGS sequence"/>
</dbReference>
<dbReference type="EMBL" id="PUHQ01000002">
    <property type="protein sequence ID" value="KAG0667186.1"/>
    <property type="molecule type" value="Genomic_DNA"/>
</dbReference>
<feature type="region of interest" description="Disordered" evidence="1">
    <location>
        <begin position="1"/>
        <end position="20"/>
    </location>
</feature>
<keyword evidence="3" id="KW-1185">Reference proteome</keyword>
<evidence type="ECO:0000313" key="2">
    <source>
        <dbReference type="EMBL" id="KAG0667186.1"/>
    </source>
</evidence>
<dbReference type="GO" id="GO:0000172">
    <property type="term" value="C:ribonuclease MRP complex"/>
    <property type="evidence" value="ECO:0007669"/>
    <property type="project" value="TreeGrafter"/>
</dbReference>
<feature type="region of interest" description="Disordered" evidence="1">
    <location>
        <begin position="286"/>
        <end position="334"/>
    </location>
</feature>
<dbReference type="GO" id="GO:0030681">
    <property type="term" value="C:multimeric ribonuclease P complex"/>
    <property type="evidence" value="ECO:0007669"/>
    <property type="project" value="TreeGrafter"/>
</dbReference>
<organism evidence="2 3">
    <name type="scientific">Rhodotorula mucilaginosa</name>
    <name type="common">Yeast</name>
    <name type="synonym">Rhodotorula rubra</name>
    <dbReference type="NCBI Taxonomy" id="5537"/>
    <lineage>
        <taxon>Eukaryota</taxon>
        <taxon>Fungi</taxon>
        <taxon>Dikarya</taxon>
        <taxon>Basidiomycota</taxon>
        <taxon>Pucciniomycotina</taxon>
        <taxon>Microbotryomycetes</taxon>
        <taxon>Sporidiobolales</taxon>
        <taxon>Sporidiobolaceae</taxon>
        <taxon>Rhodotorula</taxon>
    </lineage>
</organism>
<comment type="caution">
    <text evidence="2">The sequence shown here is derived from an EMBL/GenBank/DDBJ whole genome shotgun (WGS) entry which is preliminary data.</text>
</comment>
<evidence type="ECO:0000256" key="1">
    <source>
        <dbReference type="SAM" id="MobiDB-lite"/>
    </source>
</evidence>
<feature type="compositionally biased region" description="Basic and acidic residues" evidence="1">
    <location>
        <begin position="361"/>
        <end position="372"/>
    </location>
</feature>
<dbReference type="GO" id="GO:0000447">
    <property type="term" value="P:endonucleolytic cleavage in ITS1 to separate SSU-rRNA from 5.8S rRNA and LSU-rRNA from tricistronic rRNA transcript (SSU-rRNA, 5.8S rRNA, LSU-rRNA)"/>
    <property type="evidence" value="ECO:0007669"/>
    <property type="project" value="TreeGrafter"/>
</dbReference>
<dbReference type="GO" id="GO:0001682">
    <property type="term" value="P:tRNA 5'-leader removal"/>
    <property type="evidence" value="ECO:0007669"/>
    <property type="project" value="InterPro"/>
</dbReference>
<dbReference type="AlphaFoldDB" id="A0A9P6W7Z3"/>
<dbReference type="PANTHER" id="PTHR15396:SF1">
    <property type="entry name" value="RIBONUCLEASE P PROTEIN SUBUNIT P40"/>
    <property type="match status" value="1"/>
</dbReference>
<protein>
    <recommendedName>
        <fullName evidence="4">Proteophosphoglycan ppg4</fullName>
    </recommendedName>
</protein>
<accession>A0A9P6W7Z3</accession>
<proteinExistence type="predicted"/>
<feature type="region of interest" description="Disordered" evidence="1">
    <location>
        <begin position="349"/>
        <end position="390"/>
    </location>
</feature>
<feature type="compositionally biased region" description="Low complexity" evidence="1">
    <location>
        <begin position="316"/>
        <end position="327"/>
    </location>
</feature>
<feature type="region of interest" description="Disordered" evidence="1">
    <location>
        <begin position="447"/>
        <end position="487"/>
    </location>
</feature>
<dbReference type="GO" id="GO:0004526">
    <property type="term" value="F:ribonuclease P activity"/>
    <property type="evidence" value="ECO:0007669"/>
    <property type="project" value="TreeGrafter"/>
</dbReference>
<gene>
    <name evidence="2" type="ORF">C6P46_002598</name>
</gene>
<dbReference type="OrthoDB" id="63112at2759"/>
<name>A0A9P6W7Z3_RHOMI</name>
<reference evidence="2 3" key="1">
    <citation type="submission" date="2020-11" db="EMBL/GenBank/DDBJ databases">
        <title>Kefir isolates.</title>
        <authorList>
            <person name="Marcisauskas S."/>
            <person name="Kim Y."/>
            <person name="Blasche S."/>
        </authorList>
    </citation>
    <scope>NUCLEOTIDE SEQUENCE [LARGE SCALE GENOMIC DNA]</scope>
    <source>
        <strain evidence="2 3">KR</strain>
    </source>
</reference>
<evidence type="ECO:0000313" key="3">
    <source>
        <dbReference type="Proteomes" id="UP000777482"/>
    </source>
</evidence>
<dbReference type="PANTHER" id="PTHR15396">
    <property type="entry name" value="RIBONUCLEASE P PROTEIN SUBUNIT P40"/>
    <property type="match status" value="1"/>
</dbReference>
<sequence>MNAHHRKASYRPPPPTADSRTYSAAQLLTGATPTSRLTSAIRRVPYGWQLDAIIPHNNNDNDDNAAAAVVSALQGIAQSTGTAQLALNVNLAHLLDVEFLNAHIRQGHLVALSLDDDGGQDADIVCLDGRGRLVLSVTKDTYECLGLPGRASAFGSHRQRYIIEIDLKAPHFRAGKAGFERTKQALAAWPARTDLLDELAGQPARREPKRFDLLCSFVDSKGGGSLSLSLAHTNRRLTTLFPKRSTVGEPQPVHFSDSSKFICSTIPTAIDLHTLTDIAVPLGSAFPDAPSTSSSADQPNEEENKNKNEKKRRRLSSGSFRLASSASDDADDDDPAQFWQEYREWAGLASLGGGGGGGGESTRDKLGWRGKEGGGAGADDEDDDDQWGVPREQCRRGNVSVMSATGFFHPVLLAQQIEKLVTSETLAAIPFLSLSLRPFAHSPISHTSSAAAEAPNVSVVVGTSKKPNGKKRKRGRGRGEEEEADSARLAELGGWELVVRRGRGTTGEEDEKLEWHLWEMP</sequence>
<evidence type="ECO:0008006" key="4">
    <source>
        <dbReference type="Google" id="ProtNLM"/>
    </source>
</evidence>